<dbReference type="PANTHER" id="PTHR39210">
    <property type="entry name" value="HEPARIN-SULFATE LYASE"/>
    <property type="match status" value="1"/>
</dbReference>
<dbReference type="Proteomes" id="UP000789325">
    <property type="component" value="Unassembled WGS sequence"/>
</dbReference>
<dbReference type="PANTHER" id="PTHR39210:SF1">
    <property type="entry name" value="HEPARIN-SULFATE LYASE"/>
    <property type="match status" value="1"/>
</dbReference>
<protein>
    <submittedName>
        <fullName evidence="7">Heparinase II/III family protein</fullName>
    </submittedName>
</protein>
<name>A0A9D2VKL9_9ACTN</name>
<evidence type="ECO:0000256" key="1">
    <source>
        <dbReference type="ARBA" id="ARBA00004418"/>
    </source>
</evidence>
<dbReference type="InterPro" id="IPR008929">
    <property type="entry name" value="Chondroitin_lyas"/>
</dbReference>
<dbReference type="Gene3D" id="1.50.10.100">
    <property type="entry name" value="Chondroitin AC/alginate lyase"/>
    <property type="match status" value="1"/>
</dbReference>
<comment type="subcellular location">
    <subcellularLocation>
        <location evidence="1">Periplasm</location>
    </subcellularLocation>
</comment>
<gene>
    <name evidence="7" type="ORF">K8V16_07885</name>
</gene>
<evidence type="ECO:0000259" key="5">
    <source>
        <dbReference type="Pfam" id="PF07940"/>
    </source>
</evidence>
<feature type="domain" description="Heparinase II/III-like C-terminal" evidence="5">
    <location>
        <begin position="284"/>
        <end position="437"/>
    </location>
</feature>
<dbReference type="AlphaFoldDB" id="A0A9D2VKL9"/>
<dbReference type="GO" id="GO:0016829">
    <property type="term" value="F:lyase activity"/>
    <property type="evidence" value="ECO:0007669"/>
    <property type="project" value="UniProtKB-KW"/>
</dbReference>
<evidence type="ECO:0000256" key="2">
    <source>
        <dbReference type="ARBA" id="ARBA00022729"/>
    </source>
</evidence>
<dbReference type="EMBL" id="DYZL01000170">
    <property type="protein sequence ID" value="HJH43702.1"/>
    <property type="molecule type" value="Genomic_DNA"/>
</dbReference>
<dbReference type="InterPro" id="IPR012480">
    <property type="entry name" value="Hepar_II_III_C"/>
</dbReference>
<sequence length="490" mass="55244">MLSELDFDPVFLARFDVDAILADRIELLHHEEWVDWRESWHAELSTPLWRFNLHYHEYLLPLAKAYMDTGDKRYFDKGKAIVAAWMAACPRAKGGVAWDPYVVSLRVASWLAFLGELSDELAEDEAFVARINASLAEQYVHLAQHLEKDLLANHYLENLKALVMLACHFNDERTLVLSLRELQKQVGEQILPDGMHFELSPMYHKIVLEDLLRAAAFLEMRGYDAGDLADRFRLQDVCDALWSMESNAARTPLFNDSGDNVAKGRDALLGCARNRFGIEPRFHNVLPDAGYAFLERKTSAGVVKVVFDAGRPGPTYAMGHAHCDALSFECFIDGEPWIVNCGTYAYQDKRRLDFKRTLSHSTVCVEDAEQHECWAPFRVAEFSRAHLLEVGANHAEGALLQRGLGIKVKRTISLEDEGILVRDESEPASRISSAFVFAGEAPHVEGEVDSVSYAPEFGSARPARRVIADAQGGCRETWIPYPAFRQRGSR</sequence>
<dbReference type="GO" id="GO:0042597">
    <property type="term" value="C:periplasmic space"/>
    <property type="evidence" value="ECO:0007669"/>
    <property type="project" value="UniProtKB-SubCell"/>
</dbReference>
<evidence type="ECO:0000256" key="3">
    <source>
        <dbReference type="ARBA" id="ARBA00022764"/>
    </source>
</evidence>
<organism evidence="7 8">
    <name type="scientific">Rubneribacter badeniensis</name>
    <dbReference type="NCBI Taxonomy" id="2070688"/>
    <lineage>
        <taxon>Bacteria</taxon>
        <taxon>Bacillati</taxon>
        <taxon>Actinomycetota</taxon>
        <taxon>Coriobacteriia</taxon>
        <taxon>Eggerthellales</taxon>
        <taxon>Eggerthellaceae</taxon>
        <taxon>Rubneribacter</taxon>
    </lineage>
</organism>
<keyword evidence="2" id="KW-0732">Signal</keyword>
<reference evidence="7" key="1">
    <citation type="journal article" date="2021" name="PeerJ">
        <title>Extensive microbial diversity within the chicken gut microbiome revealed by metagenomics and culture.</title>
        <authorList>
            <person name="Gilroy R."/>
            <person name="Ravi A."/>
            <person name="Getino M."/>
            <person name="Pursley I."/>
            <person name="Horton D.L."/>
            <person name="Alikhan N.F."/>
            <person name="Baker D."/>
            <person name="Gharbi K."/>
            <person name="Hall N."/>
            <person name="Watson M."/>
            <person name="Adriaenssens E.M."/>
            <person name="Foster-Nyarko E."/>
            <person name="Jarju S."/>
            <person name="Secka A."/>
            <person name="Antonio M."/>
            <person name="Oren A."/>
            <person name="Chaudhuri R.R."/>
            <person name="La Ragione R."/>
            <person name="Hildebrand F."/>
            <person name="Pallen M.J."/>
        </authorList>
    </citation>
    <scope>NUCLEOTIDE SEQUENCE</scope>
    <source>
        <strain evidence="7">USAMLcec12-2067</strain>
    </source>
</reference>
<dbReference type="Pfam" id="PF07940">
    <property type="entry name" value="Hepar_II_III_C"/>
    <property type="match status" value="1"/>
</dbReference>
<accession>A0A9D2VKL9</accession>
<feature type="domain" description="Heparin-sulfate lyase N-terminal" evidence="6">
    <location>
        <begin position="30"/>
        <end position="259"/>
    </location>
</feature>
<evidence type="ECO:0000313" key="7">
    <source>
        <dbReference type="EMBL" id="HJH43702.1"/>
    </source>
</evidence>
<evidence type="ECO:0000313" key="8">
    <source>
        <dbReference type="Proteomes" id="UP000789325"/>
    </source>
</evidence>
<keyword evidence="3" id="KW-0574">Periplasm</keyword>
<keyword evidence="4" id="KW-0456">Lyase</keyword>
<reference evidence="7" key="2">
    <citation type="submission" date="2021-09" db="EMBL/GenBank/DDBJ databases">
        <authorList>
            <person name="Gilroy R."/>
        </authorList>
    </citation>
    <scope>NUCLEOTIDE SEQUENCE</scope>
    <source>
        <strain evidence="7">USAMLcec12-2067</strain>
    </source>
</reference>
<evidence type="ECO:0000259" key="6">
    <source>
        <dbReference type="Pfam" id="PF16889"/>
    </source>
</evidence>
<comment type="caution">
    <text evidence="7">The sequence shown here is derived from an EMBL/GenBank/DDBJ whole genome shotgun (WGS) entry which is preliminary data.</text>
</comment>
<dbReference type="Pfam" id="PF16889">
    <property type="entry name" value="Hepar_II_III_N"/>
    <property type="match status" value="1"/>
</dbReference>
<dbReference type="InterPro" id="IPR031680">
    <property type="entry name" value="Hepar_II_III_N"/>
</dbReference>
<dbReference type="SUPFAM" id="SSF48230">
    <property type="entry name" value="Chondroitin AC/alginate lyase"/>
    <property type="match status" value="1"/>
</dbReference>
<dbReference type="Gene3D" id="2.70.98.70">
    <property type="match status" value="1"/>
</dbReference>
<proteinExistence type="predicted"/>
<evidence type="ECO:0000256" key="4">
    <source>
        <dbReference type="ARBA" id="ARBA00023239"/>
    </source>
</evidence>